<feature type="domain" description="CAF17 C-terminal" evidence="1">
    <location>
        <begin position="3"/>
        <end position="62"/>
    </location>
</feature>
<reference evidence="2" key="1">
    <citation type="submission" date="2022-07" db="EMBL/GenBank/DDBJ databases">
        <authorList>
            <person name="Macas J."/>
            <person name="Novak P."/>
            <person name="Neumann P."/>
        </authorList>
    </citation>
    <scope>NUCLEOTIDE SEQUENCE</scope>
</reference>
<organism evidence="2 3">
    <name type="scientific">Cuscuta europaea</name>
    <name type="common">European dodder</name>
    <dbReference type="NCBI Taxonomy" id="41803"/>
    <lineage>
        <taxon>Eukaryota</taxon>
        <taxon>Viridiplantae</taxon>
        <taxon>Streptophyta</taxon>
        <taxon>Embryophyta</taxon>
        <taxon>Tracheophyta</taxon>
        <taxon>Spermatophyta</taxon>
        <taxon>Magnoliopsida</taxon>
        <taxon>eudicotyledons</taxon>
        <taxon>Gunneridae</taxon>
        <taxon>Pentapetalae</taxon>
        <taxon>asterids</taxon>
        <taxon>lamiids</taxon>
        <taxon>Solanales</taxon>
        <taxon>Convolvulaceae</taxon>
        <taxon>Cuscuteae</taxon>
        <taxon>Cuscuta</taxon>
        <taxon>Cuscuta subgen. Cuscuta</taxon>
    </lineage>
</organism>
<dbReference type="OrthoDB" id="191995at2759"/>
<evidence type="ECO:0000313" key="3">
    <source>
        <dbReference type="Proteomes" id="UP001152484"/>
    </source>
</evidence>
<evidence type="ECO:0000313" key="2">
    <source>
        <dbReference type="EMBL" id="CAH9103556.1"/>
    </source>
</evidence>
<dbReference type="Proteomes" id="UP001152484">
    <property type="component" value="Unassembled WGS sequence"/>
</dbReference>
<comment type="caution">
    <text evidence="2">The sequence shown here is derived from an EMBL/GenBank/DDBJ whole genome shotgun (WGS) entry which is preliminary data.</text>
</comment>
<keyword evidence="3" id="KW-1185">Reference proteome</keyword>
<dbReference type="Pfam" id="PF25455">
    <property type="entry name" value="Beta-barrel_CAF17_C"/>
    <property type="match status" value="1"/>
</dbReference>
<proteinExistence type="predicted"/>
<dbReference type="InterPro" id="IPR057460">
    <property type="entry name" value="CAF17_C"/>
</dbReference>
<name>A0A9P0ZLE0_CUSEU</name>
<sequence length="76" mass="8395">MRVTPGSSVIDAQSRKKTGTVTTALGCRGLGLLRLEDAFNGNLAIQNHEDVKVQTFRPKWWPSEWVDGHQQFAAAT</sequence>
<evidence type="ECO:0000259" key="1">
    <source>
        <dbReference type="Pfam" id="PF25455"/>
    </source>
</evidence>
<gene>
    <name evidence="2" type="ORF">CEURO_LOCUS16168</name>
</gene>
<dbReference type="EMBL" id="CAMAPE010000045">
    <property type="protein sequence ID" value="CAH9103556.1"/>
    <property type="molecule type" value="Genomic_DNA"/>
</dbReference>
<protein>
    <recommendedName>
        <fullName evidence="1">CAF17 C-terminal domain-containing protein</fullName>
    </recommendedName>
</protein>
<dbReference type="AlphaFoldDB" id="A0A9P0ZLE0"/>
<accession>A0A9P0ZLE0</accession>